<evidence type="ECO:0000256" key="4">
    <source>
        <dbReference type="SAM" id="Phobius"/>
    </source>
</evidence>
<dbReference type="SMART" id="SM00180">
    <property type="entry name" value="EGF_Lam"/>
    <property type="match status" value="2"/>
</dbReference>
<accession>A0A409W5C0</accession>
<dbReference type="AlphaFoldDB" id="A0A409W5C0"/>
<dbReference type="SMART" id="SM00261">
    <property type="entry name" value="FU"/>
    <property type="match status" value="7"/>
</dbReference>
<dbReference type="InterPro" id="IPR009030">
    <property type="entry name" value="Growth_fac_rcpt_cys_sf"/>
</dbReference>
<feature type="disulfide bond" evidence="2">
    <location>
        <begin position="185"/>
        <end position="195"/>
    </location>
</feature>
<feature type="signal peptide" evidence="5">
    <location>
        <begin position="1"/>
        <end position="18"/>
    </location>
</feature>
<dbReference type="InParanoid" id="A0A409W5C0"/>
<dbReference type="Gene3D" id="2.10.25.10">
    <property type="entry name" value="Laminin"/>
    <property type="match status" value="1"/>
</dbReference>
<dbReference type="PROSITE" id="PS01248">
    <property type="entry name" value="EGF_LAM_1"/>
    <property type="match status" value="1"/>
</dbReference>
<dbReference type="PROSITE" id="PS00022">
    <property type="entry name" value="EGF_1"/>
    <property type="match status" value="1"/>
</dbReference>
<dbReference type="CDD" id="cd00055">
    <property type="entry name" value="EGF_Lam"/>
    <property type="match status" value="1"/>
</dbReference>
<gene>
    <name evidence="7" type="ORF">CVT26_010844</name>
</gene>
<protein>
    <recommendedName>
        <fullName evidence="6">EGF-like domain-containing protein</fullName>
    </recommendedName>
</protein>
<evidence type="ECO:0000313" key="7">
    <source>
        <dbReference type="EMBL" id="PPQ73713.1"/>
    </source>
</evidence>
<dbReference type="EMBL" id="NHYE01005388">
    <property type="protein sequence ID" value="PPQ73713.1"/>
    <property type="molecule type" value="Genomic_DNA"/>
</dbReference>
<feature type="compositionally biased region" description="Polar residues" evidence="3">
    <location>
        <begin position="840"/>
        <end position="849"/>
    </location>
</feature>
<dbReference type="PANTHER" id="PTHR15332">
    <property type="entry name" value="PROPROTEIN CONVERTASE SUBTILISIN_KEXIN TYPE 5-LIKE"/>
    <property type="match status" value="1"/>
</dbReference>
<evidence type="ECO:0000259" key="6">
    <source>
        <dbReference type="PROSITE" id="PS50026"/>
    </source>
</evidence>
<name>A0A409W5C0_9AGAR</name>
<dbReference type="PANTHER" id="PTHR15332:SF175">
    <property type="entry name" value="PROPROTEIN CONVERTASE SUBTILISIN_KEXIN TYPE 5-LIKE"/>
    <property type="match status" value="1"/>
</dbReference>
<feature type="region of interest" description="Disordered" evidence="3">
    <location>
        <begin position="750"/>
        <end position="871"/>
    </location>
</feature>
<dbReference type="SUPFAM" id="SSF57184">
    <property type="entry name" value="Growth factor receptor domain"/>
    <property type="match status" value="3"/>
</dbReference>
<evidence type="ECO:0000256" key="1">
    <source>
        <dbReference type="ARBA" id="ARBA00022536"/>
    </source>
</evidence>
<feature type="disulfide bond" evidence="2">
    <location>
        <begin position="203"/>
        <end position="212"/>
    </location>
</feature>
<comment type="caution">
    <text evidence="7">The sequence shown here is derived from an EMBL/GenBank/DDBJ whole genome shotgun (WGS) entry which is preliminary data.</text>
</comment>
<dbReference type="Pfam" id="PF23106">
    <property type="entry name" value="EGF_Teneurin"/>
    <property type="match status" value="1"/>
</dbReference>
<feature type="domain" description="EGF-like" evidence="6">
    <location>
        <begin position="181"/>
        <end position="213"/>
    </location>
</feature>
<evidence type="ECO:0000256" key="5">
    <source>
        <dbReference type="SAM" id="SignalP"/>
    </source>
</evidence>
<dbReference type="OrthoDB" id="18487at2759"/>
<comment type="caution">
    <text evidence="2">Lacks conserved residue(s) required for the propagation of feature annotation.</text>
</comment>
<feature type="compositionally biased region" description="Low complexity" evidence="3">
    <location>
        <begin position="808"/>
        <end position="819"/>
    </location>
</feature>
<evidence type="ECO:0000256" key="2">
    <source>
        <dbReference type="PROSITE-ProRule" id="PRU00076"/>
    </source>
</evidence>
<keyword evidence="2" id="KW-1015">Disulfide bond</keyword>
<keyword evidence="5" id="KW-0732">Signal</keyword>
<dbReference type="InterPro" id="IPR002049">
    <property type="entry name" value="LE_dom"/>
</dbReference>
<dbReference type="Gene3D" id="2.10.220.10">
    <property type="entry name" value="Hormone Receptor, Insulin-like Growth Factor Receptor 1, Chain A, domain 2"/>
    <property type="match status" value="4"/>
</dbReference>
<organism evidence="7 8">
    <name type="scientific">Gymnopilus dilepis</name>
    <dbReference type="NCBI Taxonomy" id="231916"/>
    <lineage>
        <taxon>Eukaryota</taxon>
        <taxon>Fungi</taxon>
        <taxon>Dikarya</taxon>
        <taxon>Basidiomycota</taxon>
        <taxon>Agaricomycotina</taxon>
        <taxon>Agaricomycetes</taxon>
        <taxon>Agaricomycetidae</taxon>
        <taxon>Agaricales</taxon>
        <taxon>Agaricineae</taxon>
        <taxon>Hymenogastraceae</taxon>
        <taxon>Gymnopilus</taxon>
    </lineage>
</organism>
<dbReference type="STRING" id="231916.A0A409W5C0"/>
<evidence type="ECO:0000256" key="3">
    <source>
        <dbReference type="SAM" id="MobiDB-lite"/>
    </source>
</evidence>
<dbReference type="Proteomes" id="UP000284706">
    <property type="component" value="Unassembled WGS sequence"/>
</dbReference>
<feature type="transmembrane region" description="Helical" evidence="4">
    <location>
        <begin position="655"/>
        <end position="676"/>
    </location>
</feature>
<dbReference type="InterPro" id="IPR000742">
    <property type="entry name" value="EGF"/>
</dbReference>
<dbReference type="CDD" id="cd00064">
    <property type="entry name" value="FU"/>
    <property type="match status" value="3"/>
</dbReference>
<keyword evidence="4" id="KW-0472">Membrane</keyword>
<dbReference type="SMART" id="SM00181">
    <property type="entry name" value="EGF"/>
    <property type="match status" value="6"/>
</dbReference>
<keyword evidence="1 2" id="KW-0245">EGF-like domain</keyword>
<keyword evidence="8" id="KW-1185">Reference proteome</keyword>
<dbReference type="PROSITE" id="PS50026">
    <property type="entry name" value="EGF_3"/>
    <property type="match status" value="1"/>
</dbReference>
<reference evidence="7 8" key="1">
    <citation type="journal article" date="2018" name="Evol. Lett.">
        <title>Horizontal gene cluster transfer increased hallucinogenic mushroom diversity.</title>
        <authorList>
            <person name="Reynolds H.T."/>
            <person name="Vijayakumar V."/>
            <person name="Gluck-Thaler E."/>
            <person name="Korotkin H.B."/>
            <person name="Matheny P.B."/>
            <person name="Slot J.C."/>
        </authorList>
    </citation>
    <scope>NUCLEOTIDE SEQUENCE [LARGE SCALE GENOMIC DNA]</scope>
    <source>
        <strain evidence="7 8">SRW20</strain>
    </source>
</reference>
<feature type="compositionally biased region" description="Pro residues" evidence="3">
    <location>
        <begin position="757"/>
        <end position="769"/>
    </location>
</feature>
<proteinExistence type="predicted"/>
<feature type="compositionally biased region" description="Basic and acidic residues" evidence="3">
    <location>
        <begin position="853"/>
        <end position="865"/>
    </location>
</feature>
<dbReference type="InterPro" id="IPR006212">
    <property type="entry name" value="Furin_repeat"/>
</dbReference>
<keyword evidence="4" id="KW-1133">Transmembrane helix</keyword>
<keyword evidence="4" id="KW-0812">Transmembrane</keyword>
<evidence type="ECO:0000313" key="8">
    <source>
        <dbReference type="Proteomes" id="UP000284706"/>
    </source>
</evidence>
<sequence>MFASFLLPLLSLPISIVAQSTPSIVCFPGQCLQGYSNTTIGIKLTSSSISSPIQLLPGAYTATTNSQLLHNALTSPSSLTSSPGFTNSTTVSLPLDLALEPGLSIYSGSLYSGQAAFTGLPSSSIANTSTPLPAKSLSLSSNTWIAVNAGSNKRVIVWEAVPDVQQLPSNDQGSLTLTDMQSSACSPSCSGSGVCTTAGTCKCPPGFTGSSCESCASGFFGPSCQQCPANCQKCDDGINGSGRCLLPAVANAPSTCNCKNGVCGSNGQCTCNTGFATGSGGTACSTCAPGFFLTSTGDCQICQLGCTQCADGTGACTTCQSGFSKDGNDPTKCDPPKSTTSSGQVCPDGSFANGASCSVCSSTCQTCTAGTSNDCILCASGLFKLNGQCVSADSNGVCQGTNLIADNNKHECDSCGASCLKCEIPGFNVASTVDQKKCTQCLPGFFLNNGACVQSCPSGTTISSKDNVTCIACDPSCSSCSGTSTFCLTCPNNQLALQGKCVTSCPSGTFSSSGQCLPCHPDCASCSGGAFNQCTSCSSSIPVLTNGRCLPTCAQSQFFDTTSSSCQSCDSSCSSCSGPGPSNCLACSSSSQVLQGGTCVAANCQSSTGVVPGLGVCLSDLVVVAPSGTVAPAPLPTVTGINEPTTVVKPRRLEWWEILLMALGCAFIFLVVIWLFRRRQRKQRAKKTALFAAGAPTTRGPTSWRWRLIRFGEKLFGHKRSYRVPNIVHLGPVHDESEDVKLSKLRAAEEARMLPSSPSPPPPPRPAPPSQSDVDIVNLIGSYNRPDSPEGTRYYPHNYHNPSRESISDASSSRSGPSIYSQMTGMPRRGPDPRQPVKKNLTSRFSASTFGLGERERRQQQDKSSKNPFWK</sequence>
<feature type="chain" id="PRO_5019222509" description="EGF-like domain-containing protein" evidence="5">
    <location>
        <begin position="19"/>
        <end position="871"/>
    </location>
</feature>